<name>A0AAD5MKH4_PARTN</name>
<dbReference type="Proteomes" id="UP001196413">
    <property type="component" value="Unassembled WGS sequence"/>
</dbReference>
<evidence type="ECO:0000313" key="1">
    <source>
        <dbReference type="EMBL" id="KAJ1349396.1"/>
    </source>
</evidence>
<proteinExistence type="predicted"/>
<reference evidence="1" key="1">
    <citation type="submission" date="2021-06" db="EMBL/GenBank/DDBJ databases">
        <title>Parelaphostrongylus tenuis whole genome reference sequence.</title>
        <authorList>
            <person name="Garwood T.J."/>
            <person name="Larsen P.A."/>
            <person name="Fountain-Jones N.M."/>
            <person name="Garbe J.R."/>
            <person name="Macchietto M.G."/>
            <person name="Kania S.A."/>
            <person name="Gerhold R.W."/>
            <person name="Richards J.E."/>
            <person name="Wolf T.M."/>
        </authorList>
    </citation>
    <scope>NUCLEOTIDE SEQUENCE</scope>
    <source>
        <strain evidence="1">MNPRO001-30</strain>
        <tissue evidence="1">Meninges</tissue>
    </source>
</reference>
<evidence type="ECO:0000313" key="2">
    <source>
        <dbReference type="Proteomes" id="UP001196413"/>
    </source>
</evidence>
<sequence length="72" mass="7686">MASLHPANPLLENIIASNPASSPAPERPLIDFSEFSLPPPSNLALRKTTLESQSSGVLLSSKPSFMSLHSEE</sequence>
<protein>
    <submittedName>
        <fullName evidence="1">Uncharacterized protein</fullName>
    </submittedName>
</protein>
<keyword evidence="2" id="KW-1185">Reference proteome</keyword>
<dbReference type="AlphaFoldDB" id="A0AAD5MKH4"/>
<accession>A0AAD5MKH4</accession>
<dbReference type="EMBL" id="JAHQIW010000658">
    <property type="protein sequence ID" value="KAJ1349396.1"/>
    <property type="molecule type" value="Genomic_DNA"/>
</dbReference>
<comment type="caution">
    <text evidence="1">The sequence shown here is derived from an EMBL/GenBank/DDBJ whole genome shotgun (WGS) entry which is preliminary data.</text>
</comment>
<organism evidence="1 2">
    <name type="scientific">Parelaphostrongylus tenuis</name>
    <name type="common">Meningeal worm</name>
    <dbReference type="NCBI Taxonomy" id="148309"/>
    <lineage>
        <taxon>Eukaryota</taxon>
        <taxon>Metazoa</taxon>
        <taxon>Ecdysozoa</taxon>
        <taxon>Nematoda</taxon>
        <taxon>Chromadorea</taxon>
        <taxon>Rhabditida</taxon>
        <taxon>Rhabditina</taxon>
        <taxon>Rhabditomorpha</taxon>
        <taxon>Strongyloidea</taxon>
        <taxon>Metastrongylidae</taxon>
        <taxon>Parelaphostrongylus</taxon>
    </lineage>
</organism>
<gene>
    <name evidence="1" type="ORF">KIN20_004958</name>
</gene>